<dbReference type="AlphaFoldDB" id="A0A662YQQ1"/>
<reference evidence="2 3" key="1">
    <citation type="submission" date="2019-01" db="EMBL/GenBank/DDBJ databases">
        <title>Draft Genome and Complete Hox-Cluster Characterization of the Sterlet Sturgeon (Acipenser ruthenus).</title>
        <authorList>
            <person name="Wei Q."/>
        </authorList>
    </citation>
    <scope>NUCLEOTIDE SEQUENCE [LARGE SCALE GENOMIC DNA]</scope>
    <source>
        <strain evidence="2">WHYD16114868_AA</strain>
        <tissue evidence="2">Blood</tissue>
    </source>
</reference>
<keyword evidence="3" id="KW-1185">Reference proteome</keyword>
<evidence type="ECO:0000313" key="3">
    <source>
        <dbReference type="Proteomes" id="UP000289886"/>
    </source>
</evidence>
<organism evidence="2 3">
    <name type="scientific">Acipenser ruthenus</name>
    <name type="common">Sterlet sturgeon</name>
    <dbReference type="NCBI Taxonomy" id="7906"/>
    <lineage>
        <taxon>Eukaryota</taxon>
        <taxon>Metazoa</taxon>
        <taxon>Chordata</taxon>
        <taxon>Craniata</taxon>
        <taxon>Vertebrata</taxon>
        <taxon>Euteleostomi</taxon>
        <taxon>Actinopterygii</taxon>
        <taxon>Chondrostei</taxon>
        <taxon>Acipenseriformes</taxon>
        <taxon>Acipenseridae</taxon>
        <taxon>Acipenser</taxon>
    </lineage>
</organism>
<protein>
    <recommendedName>
        <fullName evidence="1">Integrase core domain-containing protein</fullName>
    </recommendedName>
</protein>
<gene>
    <name evidence="2" type="ORF">EOD39_12426</name>
</gene>
<evidence type="ECO:0000259" key="1">
    <source>
        <dbReference type="Pfam" id="PF24764"/>
    </source>
</evidence>
<dbReference type="Pfam" id="PF24764">
    <property type="entry name" value="rva_4"/>
    <property type="match status" value="1"/>
</dbReference>
<dbReference type="EMBL" id="SCEB01000515">
    <property type="protein sequence ID" value="RXM98934.1"/>
    <property type="molecule type" value="Genomic_DNA"/>
</dbReference>
<dbReference type="InterPro" id="IPR058913">
    <property type="entry name" value="Integrase_dom_put"/>
</dbReference>
<dbReference type="PANTHER" id="PTHR46791:SF7">
    <property type="entry name" value="INTEGRASE CATALYTIC DOMAIN-CONTAINING PROTEIN"/>
    <property type="match status" value="1"/>
</dbReference>
<dbReference type="Proteomes" id="UP000289886">
    <property type="component" value="Unassembled WGS sequence"/>
</dbReference>
<name>A0A662YQQ1_ACIRT</name>
<feature type="domain" description="Integrase core" evidence="1">
    <location>
        <begin position="2"/>
        <end position="140"/>
    </location>
</feature>
<evidence type="ECO:0000313" key="2">
    <source>
        <dbReference type="EMBL" id="RXM98934.1"/>
    </source>
</evidence>
<proteinExistence type="predicted"/>
<sequence length="141" mass="16275">MVHWKFVVHGAIDGYSILIDFLSCATNSRAHTVLEQFHTAVEQYEWPLHVCTDKGGENSQVWHAMVQHHSTERAVIAGRMWHDVNRLISCQFREMLYYLESEGMLDPLKEADLFCLHCVYSDHIGKILSEHAKAHNNQSIN</sequence>
<comment type="caution">
    <text evidence="2">The sequence shown here is derived from an EMBL/GenBank/DDBJ whole genome shotgun (WGS) entry which is preliminary data.</text>
</comment>
<dbReference type="PANTHER" id="PTHR46791">
    <property type="entry name" value="EXPRESSED PROTEIN"/>
    <property type="match status" value="1"/>
</dbReference>
<accession>A0A662YQQ1</accession>